<reference evidence="1 2" key="1">
    <citation type="journal article" date="2018" name="Nat. Genet.">
        <title>The Rosa genome provides new insights in the design of modern roses.</title>
        <authorList>
            <person name="Bendahmane M."/>
        </authorList>
    </citation>
    <scope>NUCLEOTIDE SEQUENCE [LARGE SCALE GENOMIC DNA]</scope>
    <source>
        <strain evidence="2">cv. Old Blush</strain>
    </source>
</reference>
<sequence>MCTSVSSLAAQQDYKRCNERLDPVEVGGGIPFIGEGSHLLYMVFDVRQAKITILV</sequence>
<dbReference type="Proteomes" id="UP000238479">
    <property type="component" value="Chromosome 6"/>
</dbReference>
<comment type="caution">
    <text evidence="1">The sequence shown here is derived from an EMBL/GenBank/DDBJ whole genome shotgun (WGS) entry which is preliminary data.</text>
</comment>
<evidence type="ECO:0000313" key="2">
    <source>
        <dbReference type="Proteomes" id="UP000238479"/>
    </source>
</evidence>
<organism evidence="1 2">
    <name type="scientific">Rosa chinensis</name>
    <name type="common">China rose</name>
    <dbReference type="NCBI Taxonomy" id="74649"/>
    <lineage>
        <taxon>Eukaryota</taxon>
        <taxon>Viridiplantae</taxon>
        <taxon>Streptophyta</taxon>
        <taxon>Embryophyta</taxon>
        <taxon>Tracheophyta</taxon>
        <taxon>Spermatophyta</taxon>
        <taxon>Magnoliopsida</taxon>
        <taxon>eudicotyledons</taxon>
        <taxon>Gunneridae</taxon>
        <taxon>Pentapetalae</taxon>
        <taxon>rosids</taxon>
        <taxon>fabids</taxon>
        <taxon>Rosales</taxon>
        <taxon>Rosaceae</taxon>
        <taxon>Rosoideae</taxon>
        <taxon>Rosoideae incertae sedis</taxon>
        <taxon>Rosa</taxon>
    </lineage>
</organism>
<gene>
    <name evidence="1" type="ORF">RchiOBHm_Chr6g0281381</name>
</gene>
<dbReference type="EMBL" id="PDCK01000044">
    <property type="protein sequence ID" value="PRQ25236.1"/>
    <property type="molecule type" value="Genomic_DNA"/>
</dbReference>
<accession>A0A2P6PTM1</accession>
<proteinExistence type="predicted"/>
<name>A0A2P6PTM1_ROSCH</name>
<keyword evidence="2" id="KW-1185">Reference proteome</keyword>
<dbReference type="Gramene" id="PRQ25236">
    <property type="protein sequence ID" value="PRQ25236"/>
    <property type="gene ID" value="RchiOBHm_Chr6g0281381"/>
</dbReference>
<protein>
    <submittedName>
        <fullName evidence="1">Uncharacterized protein</fullName>
    </submittedName>
</protein>
<dbReference type="AlphaFoldDB" id="A0A2P6PTM1"/>
<evidence type="ECO:0000313" key="1">
    <source>
        <dbReference type="EMBL" id="PRQ25236.1"/>
    </source>
</evidence>